<dbReference type="RefSeq" id="WP_219315628.1">
    <property type="nucleotide sequence ID" value="NZ_JAHWYN010000001.1"/>
</dbReference>
<dbReference type="Pfam" id="PF00128">
    <property type="entry name" value="Alpha-amylase"/>
    <property type="match status" value="1"/>
</dbReference>
<feature type="domain" description="Glycosyl hydrolase family 13 catalytic" evidence="1">
    <location>
        <begin position="43"/>
        <end position="361"/>
    </location>
</feature>
<organism evidence="2 3">
    <name type="scientific">Flavobacterium taihuense</name>
    <dbReference type="NCBI Taxonomy" id="2857508"/>
    <lineage>
        <taxon>Bacteria</taxon>
        <taxon>Pseudomonadati</taxon>
        <taxon>Bacteroidota</taxon>
        <taxon>Flavobacteriia</taxon>
        <taxon>Flavobacteriales</taxon>
        <taxon>Flavobacteriaceae</taxon>
        <taxon>Flavobacterium</taxon>
    </lineage>
</organism>
<dbReference type="PANTHER" id="PTHR47786">
    <property type="entry name" value="ALPHA-1,4-GLUCAN:MALTOSE-1-PHOSPHATE MALTOSYLTRANSFERASE"/>
    <property type="match status" value="1"/>
</dbReference>
<gene>
    <name evidence="2" type="ORF">KZH69_01160</name>
</gene>
<keyword evidence="3" id="KW-1185">Reference proteome</keyword>
<sequence>MKLYLSIALFFISFLGLPQDAYQPKKYVELQHPEWSKNATIYEVNLRQFTPEGTFKAFETHLPRLKALGVDIIWLMPIHPIGEKNRKGTLGSYYAVKDYYGVNPEYGSLTDFKALVDKIHAMGMHVILDWVANHSATDNALIKQHPDWYIKDEAGNFEPTPWRDYDDIIDFDYQQPGIRKYMTDALKYWVKETNIDGYRCDVASFIPLDFWENARKELDFIKPVFMLAESETFDLHRKAFDMTYAWSLWDCLHKITTKKMTIQSLTEGYIAEHVSIFPEAGYRMAFLDNHDKNSWEGNVFKNFGDGLKPAMVLIGTIDGMPMLYSGQESGLDRSLNFFGKDSITWKEHENGAIFKKLFELKHRNQALWNGDWGGKMVRIKNNQMSNVISFSRTKDKDNVIVIINFSDQAKEVILENEYHKGNFTEVFTSKKIELVGKDKLQLAPWGYLVLERN</sequence>
<name>A0ABS6XR12_9FLAO</name>
<accession>A0ABS6XR12</accession>
<dbReference type="CDD" id="cd11313">
    <property type="entry name" value="AmyAc_arch_bac_AmyA"/>
    <property type="match status" value="1"/>
</dbReference>
<dbReference type="EMBL" id="JAHWYN010000001">
    <property type="protein sequence ID" value="MBW4359084.1"/>
    <property type="molecule type" value="Genomic_DNA"/>
</dbReference>
<dbReference type="PANTHER" id="PTHR47786:SF2">
    <property type="entry name" value="GLYCOSYL HYDROLASE FAMILY 13 CATALYTIC DOMAIN-CONTAINING PROTEIN"/>
    <property type="match status" value="1"/>
</dbReference>
<dbReference type="Proteomes" id="UP000812031">
    <property type="component" value="Unassembled WGS sequence"/>
</dbReference>
<dbReference type="InterPro" id="IPR032091">
    <property type="entry name" value="Malt_amylase-like_C"/>
</dbReference>
<evidence type="ECO:0000313" key="3">
    <source>
        <dbReference type="Proteomes" id="UP000812031"/>
    </source>
</evidence>
<proteinExistence type="predicted"/>
<dbReference type="SMART" id="SM00642">
    <property type="entry name" value="Aamy"/>
    <property type="match status" value="1"/>
</dbReference>
<evidence type="ECO:0000259" key="1">
    <source>
        <dbReference type="SMART" id="SM00642"/>
    </source>
</evidence>
<dbReference type="InterPro" id="IPR006047">
    <property type="entry name" value="GH13_cat_dom"/>
</dbReference>
<comment type="caution">
    <text evidence="2">The sequence shown here is derived from an EMBL/GenBank/DDBJ whole genome shotgun (WGS) entry which is preliminary data.</text>
</comment>
<protein>
    <submittedName>
        <fullName evidence="2">Alpha-glucosidase C-terminal domain-containing protein</fullName>
    </submittedName>
</protein>
<evidence type="ECO:0000313" key="2">
    <source>
        <dbReference type="EMBL" id="MBW4359084.1"/>
    </source>
</evidence>
<reference evidence="2 3" key="1">
    <citation type="submission" date="2021-07" db="EMBL/GenBank/DDBJ databases">
        <title>Flavobacterium sp. nov. isolated from sediment on the Taihu Lake.</title>
        <authorList>
            <person name="Qu J.-H."/>
        </authorList>
    </citation>
    <scope>NUCLEOTIDE SEQUENCE [LARGE SCALE GENOMIC DNA]</scope>
    <source>
        <strain evidence="2 3">NAS39</strain>
    </source>
</reference>
<dbReference type="Pfam" id="PF16657">
    <property type="entry name" value="Malt_amylase_C"/>
    <property type="match status" value="1"/>
</dbReference>